<keyword evidence="2" id="KW-0238">DNA-binding</keyword>
<dbReference type="EMBL" id="CP011253">
    <property type="protein sequence ID" value="AKC70497.1"/>
    <property type="molecule type" value="Genomic_DNA"/>
</dbReference>
<evidence type="ECO:0000256" key="2">
    <source>
        <dbReference type="ARBA" id="ARBA00023125"/>
    </source>
</evidence>
<dbReference type="CDD" id="cd00038">
    <property type="entry name" value="CAP_ED"/>
    <property type="match status" value="1"/>
</dbReference>
<dbReference type="PATRIC" id="fig|573737.6.peg.3893"/>
<feature type="domain" description="HTH crp-type" evidence="5">
    <location>
        <begin position="164"/>
        <end position="237"/>
    </location>
</feature>
<dbReference type="CDD" id="cd00092">
    <property type="entry name" value="HTH_CRP"/>
    <property type="match status" value="1"/>
</dbReference>
<dbReference type="PROSITE" id="PS51063">
    <property type="entry name" value="HTH_CRP_2"/>
    <property type="match status" value="1"/>
</dbReference>
<dbReference type="GO" id="GO:0005829">
    <property type="term" value="C:cytosol"/>
    <property type="evidence" value="ECO:0007669"/>
    <property type="project" value="TreeGrafter"/>
</dbReference>
<gene>
    <name evidence="6" type="ORF">MB84_14900</name>
</gene>
<accession>A0A0E3YC29</accession>
<evidence type="ECO:0000259" key="5">
    <source>
        <dbReference type="PROSITE" id="PS51063"/>
    </source>
</evidence>
<dbReference type="InterPro" id="IPR000595">
    <property type="entry name" value="cNMP-bd_dom"/>
</dbReference>
<keyword evidence="1" id="KW-0805">Transcription regulation</keyword>
<dbReference type="RefSeq" id="WP_046291701.1">
    <property type="nucleotide sequence ID" value="NZ_CP011253.3"/>
</dbReference>
<dbReference type="SUPFAM" id="SSF51206">
    <property type="entry name" value="cAMP-binding domain-like"/>
    <property type="match status" value="1"/>
</dbReference>
<dbReference type="InterPro" id="IPR050397">
    <property type="entry name" value="Env_Response_Regulators"/>
</dbReference>
<dbReference type="Pfam" id="PF00027">
    <property type="entry name" value="cNMP_binding"/>
    <property type="match status" value="1"/>
</dbReference>
<dbReference type="InterPro" id="IPR018490">
    <property type="entry name" value="cNMP-bd_dom_sf"/>
</dbReference>
<dbReference type="InterPro" id="IPR036388">
    <property type="entry name" value="WH-like_DNA-bd_sf"/>
</dbReference>
<evidence type="ECO:0000256" key="1">
    <source>
        <dbReference type="ARBA" id="ARBA00023015"/>
    </source>
</evidence>
<dbReference type="SMART" id="SM00419">
    <property type="entry name" value="HTH_CRP"/>
    <property type="match status" value="1"/>
</dbReference>
<dbReference type="FunFam" id="1.10.10.10:FF:000028">
    <property type="entry name" value="Fumarate/nitrate reduction transcriptional regulator Fnr"/>
    <property type="match status" value="1"/>
</dbReference>
<reference evidence="6" key="1">
    <citation type="submission" date="2016-06" db="EMBL/GenBank/DDBJ databases">
        <title>Pandoraea oxalativorans DSM 23570 Genome Sequencing.</title>
        <authorList>
            <person name="Ee R."/>
            <person name="Lim Y.-L."/>
            <person name="Yong D."/>
            <person name="Yin W.-F."/>
            <person name="Chan K.-G."/>
        </authorList>
    </citation>
    <scope>NUCLEOTIDE SEQUENCE</scope>
    <source>
        <strain evidence="6">DSM 23570</strain>
    </source>
</reference>
<dbReference type="NCBIfam" id="NF008365">
    <property type="entry name" value="PRK11161.1"/>
    <property type="match status" value="1"/>
</dbReference>
<evidence type="ECO:0000259" key="4">
    <source>
        <dbReference type="PROSITE" id="PS50042"/>
    </source>
</evidence>
<dbReference type="GO" id="GO:0003700">
    <property type="term" value="F:DNA-binding transcription factor activity"/>
    <property type="evidence" value="ECO:0007669"/>
    <property type="project" value="TreeGrafter"/>
</dbReference>
<dbReference type="KEGG" id="pox:MB84_14900"/>
<dbReference type="SUPFAM" id="SSF46785">
    <property type="entry name" value="Winged helix' DNA-binding domain"/>
    <property type="match status" value="1"/>
</dbReference>
<keyword evidence="3" id="KW-0804">Transcription</keyword>
<name>A0A0E3YC29_9BURK</name>
<dbReference type="PANTHER" id="PTHR24567:SF75">
    <property type="entry name" value="FUMARATE AND NITRATE REDUCTION REGULATORY PROTEIN"/>
    <property type="match status" value="1"/>
</dbReference>
<dbReference type="Proteomes" id="UP000035050">
    <property type="component" value="Chromosome"/>
</dbReference>
<keyword evidence="7" id="KW-1185">Reference proteome</keyword>
<dbReference type="Gene3D" id="1.10.10.10">
    <property type="entry name" value="Winged helix-like DNA-binding domain superfamily/Winged helix DNA-binding domain"/>
    <property type="match status" value="1"/>
</dbReference>
<dbReference type="HOGENOM" id="CLU_075053_0_2_4"/>
<sequence length="250" mass="27800">MTTDIGRTPGNPIPVAQPRCSTCSLGQFCLPVGIPEPELERLDALVSERRRLKKGEVLYHANDDLTAVYGIRFGSLKSCVTAPDGREQVVGFHLQGELIGLDAVADNHHPSTAVALEDSELCIARFGELETLSRQVPSLQRQLHRLMSQEIRNEHQQLLALGTMRAEERLAVFLLNLSERLSARGYAANEFVLRMSREEIGSFLGLKLETVSRLFSRFAQNGMIEIRQRHVKIIDGVALRELAGVGVHHC</sequence>
<dbReference type="PANTHER" id="PTHR24567">
    <property type="entry name" value="CRP FAMILY TRANSCRIPTIONAL REGULATORY PROTEIN"/>
    <property type="match status" value="1"/>
</dbReference>
<dbReference type="Gene3D" id="2.60.120.10">
    <property type="entry name" value="Jelly Rolls"/>
    <property type="match status" value="1"/>
</dbReference>
<evidence type="ECO:0000313" key="7">
    <source>
        <dbReference type="Proteomes" id="UP000035050"/>
    </source>
</evidence>
<organism evidence="6 7">
    <name type="scientific">Pandoraea oxalativorans</name>
    <dbReference type="NCBI Taxonomy" id="573737"/>
    <lineage>
        <taxon>Bacteria</taxon>
        <taxon>Pseudomonadati</taxon>
        <taxon>Pseudomonadota</taxon>
        <taxon>Betaproteobacteria</taxon>
        <taxon>Burkholderiales</taxon>
        <taxon>Burkholderiaceae</taxon>
        <taxon>Pandoraea</taxon>
    </lineage>
</organism>
<dbReference type="InterPro" id="IPR036390">
    <property type="entry name" value="WH_DNA-bd_sf"/>
</dbReference>
<dbReference type="PRINTS" id="PR00034">
    <property type="entry name" value="HTHCRP"/>
</dbReference>
<dbReference type="InterPro" id="IPR012318">
    <property type="entry name" value="HTH_CRP"/>
</dbReference>
<proteinExistence type="predicted"/>
<dbReference type="InterPro" id="IPR014710">
    <property type="entry name" value="RmlC-like_jellyroll"/>
</dbReference>
<evidence type="ECO:0000256" key="3">
    <source>
        <dbReference type="ARBA" id="ARBA00023163"/>
    </source>
</evidence>
<dbReference type="SMART" id="SM00100">
    <property type="entry name" value="cNMP"/>
    <property type="match status" value="1"/>
</dbReference>
<feature type="domain" description="Cyclic nucleotide-binding" evidence="4">
    <location>
        <begin position="30"/>
        <end position="113"/>
    </location>
</feature>
<dbReference type="OrthoDB" id="7643467at2"/>
<dbReference type="GO" id="GO:0003677">
    <property type="term" value="F:DNA binding"/>
    <property type="evidence" value="ECO:0007669"/>
    <property type="project" value="UniProtKB-KW"/>
</dbReference>
<dbReference type="Pfam" id="PF13545">
    <property type="entry name" value="HTH_Crp_2"/>
    <property type="match status" value="1"/>
</dbReference>
<dbReference type="AlphaFoldDB" id="A0A0E3YC29"/>
<evidence type="ECO:0000313" key="6">
    <source>
        <dbReference type="EMBL" id="AKC70497.1"/>
    </source>
</evidence>
<dbReference type="PROSITE" id="PS50042">
    <property type="entry name" value="CNMP_BINDING_3"/>
    <property type="match status" value="1"/>
</dbReference>
<protein>
    <submittedName>
        <fullName evidence="6">Transcriptional regulator</fullName>
    </submittedName>
</protein>